<dbReference type="RefSeq" id="WP_051885562.1">
    <property type="nucleotide sequence ID" value="NZ_JBEWQG010000011.1"/>
</dbReference>
<dbReference type="Pfam" id="PF00535">
    <property type="entry name" value="Glycos_transf_2"/>
    <property type="match status" value="1"/>
</dbReference>
<organism evidence="2 3">
    <name type="scientific">Flavobacterium hydatis</name>
    <name type="common">Cytophaga aquatilis</name>
    <dbReference type="NCBI Taxonomy" id="991"/>
    <lineage>
        <taxon>Bacteria</taxon>
        <taxon>Pseudomonadati</taxon>
        <taxon>Bacteroidota</taxon>
        <taxon>Flavobacteriia</taxon>
        <taxon>Flavobacteriales</taxon>
        <taxon>Flavobacteriaceae</taxon>
        <taxon>Flavobacterium</taxon>
    </lineage>
</organism>
<proteinExistence type="predicted"/>
<evidence type="ECO:0000259" key="1">
    <source>
        <dbReference type="Pfam" id="PF00535"/>
    </source>
</evidence>
<dbReference type="InterPro" id="IPR029044">
    <property type="entry name" value="Nucleotide-diphossugar_trans"/>
</dbReference>
<evidence type="ECO:0000313" key="3">
    <source>
        <dbReference type="Proteomes" id="UP000198424"/>
    </source>
</evidence>
<protein>
    <recommendedName>
        <fullName evidence="1">Glycosyltransferase 2-like domain-containing protein</fullName>
    </recommendedName>
</protein>
<dbReference type="EMBL" id="MUGY01000004">
    <property type="protein sequence ID" value="OXA96996.1"/>
    <property type="molecule type" value="Genomic_DNA"/>
</dbReference>
<gene>
    <name evidence="2" type="ORF">B0A62_07030</name>
</gene>
<dbReference type="Gene3D" id="3.90.550.10">
    <property type="entry name" value="Spore Coat Polysaccharide Biosynthesis Protein SpsA, Chain A"/>
    <property type="match status" value="1"/>
</dbReference>
<evidence type="ECO:0000313" key="2">
    <source>
        <dbReference type="EMBL" id="OXA96996.1"/>
    </source>
</evidence>
<keyword evidence="3" id="KW-1185">Reference proteome</keyword>
<accession>A0ABX4CL40</accession>
<dbReference type="InterPro" id="IPR001173">
    <property type="entry name" value="Glyco_trans_2-like"/>
</dbReference>
<dbReference type="PANTHER" id="PTHR22916">
    <property type="entry name" value="GLYCOSYLTRANSFERASE"/>
    <property type="match status" value="1"/>
</dbReference>
<feature type="domain" description="Glycosyltransferase 2-like" evidence="1">
    <location>
        <begin position="6"/>
        <end position="172"/>
    </location>
</feature>
<dbReference type="PANTHER" id="PTHR22916:SF3">
    <property type="entry name" value="UDP-GLCNAC:BETAGAL BETA-1,3-N-ACETYLGLUCOSAMINYLTRANSFERASE-LIKE PROTEIN 1"/>
    <property type="match status" value="1"/>
</dbReference>
<dbReference type="Proteomes" id="UP000198424">
    <property type="component" value="Unassembled WGS sequence"/>
</dbReference>
<name>A0ABX4CL40_FLAHY</name>
<reference evidence="2 3" key="1">
    <citation type="submission" date="2016-11" db="EMBL/GenBank/DDBJ databases">
        <title>Whole genomes of Flavobacteriaceae.</title>
        <authorList>
            <person name="Stine C."/>
            <person name="Li C."/>
            <person name="Tadesse D."/>
        </authorList>
    </citation>
    <scope>NUCLEOTIDE SEQUENCE [LARGE SCALE GENOMIC DNA]</scope>
    <source>
        <strain evidence="2 3">ATCC 29551</strain>
    </source>
</reference>
<dbReference type="SUPFAM" id="SSF53448">
    <property type="entry name" value="Nucleotide-diphospho-sugar transferases"/>
    <property type="match status" value="1"/>
</dbReference>
<sequence>MSQLVSVIIPCYNQAQYLDEALQSIFNQTYANWECIIINDGSLDHTEEIAEKWTEKDSRFVYLKKENGGLSSARNFGLENAKGNYIQFLDSDDYIVKTKLELSLKHLNVVENKDVKVVVSNFRMFIDNVNVSSVPYCNLNAELFNFESLLYQWEESFTIPIHCGFFKASLFENFRFPENLKAKEDWIMWVRIFYRDCKVVFIDEPLSLYRRNPDSMTMTKDLLPDFIRAYEYFKIYLTEEEYHKLSVVLISRFYKKSSHFVKKYNDTKNSNSYQISLLIKKGLKKIGMVGVSEYLVAVVLKLKAR</sequence>
<comment type="caution">
    <text evidence="2">The sequence shown here is derived from an EMBL/GenBank/DDBJ whole genome shotgun (WGS) entry which is preliminary data.</text>
</comment>